<dbReference type="STRING" id="1579979.WM2015_2709"/>
<keyword evidence="7" id="KW-1185">Reference proteome</keyword>
<dbReference type="Pfam" id="PF00072">
    <property type="entry name" value="Response_reg"/>
    <property type="match status" value="1"/>
</dbReference>
<sequence>MRILIIEDNRDIAANLGDFLSDRGHEVDYAYDGVTGLHLAIVNEFDAIVLDLSLPGMDGLEVCRKLREDVRKETPVLMLTARDQLDDKLAGFQSGADDYLVKPFELKEVDARLEVLARRGIRIKPRELKVADLEFNLETLTVRREGKRIDLNPIGLKLLEKLMSSSPAVVTRRDLEHHVWGEELPDSDSLRVHIHSLRAAIDKPFGSPLIHTRHGIGYCLAGPDEVSSAS</sequence>
<dbReference type="EMBL" id="CP012154">
    <property type="protein sequence ID" value="AKS43067.1"/>
    <property type="molecule type" value="Genomic_DNA"/>
</dbReference>
<dbReference type="Gene3D" id="1.10.10.10">
    <property type="entry name" value="Winged helix-like DNA-binding domain superfamily/Winged helix DNA-binding domain"/>
    <property type="match status" value="1"/>
</dbReference>
<dbReference type="Gene3D" id="3.40.50.2300">
    <property type="match status" value="1"/>
</dbReference>
<evidence type="ECO:0000256" key="4">
    <source>
        <dbReference type="ARBA" id="ARBA00023125"/>
    </source>
</evidence>
<evidence type="ECO:0000256" key="3">
    <source>
        <dbReference type="ARBA" id="ARBA00023015"/>
    </source>
</evidence>
<dbReference type="GO" id="GO:0005829">
    <property type="term" value="C:cytosol"/>
    <property type="evidence" value="ECO:0007669"/>
    <property type="project" value="TreeGrafter"/>
</dbReference>
<evidence type="ECO:0000256" key="5">
    <source>
        <dbReference type="ARBA" id="ARBA00023163"/>
    </source>
</evidence>
<dbReference type="KEGG" id="wma:WM2015_2709"/>
<dbReference type="CDD" id="cd00383">
    <property type="entry name" value="trans_reg_C"/>
    <property type="match status" value="1"/>
</dbReference>
<dbReference type="InterPro" id="IPR039420">
    <property type="entry name" value="WalR-like"/>
</dbReference>
<dbReference type="GO" id="GO:0006355">
    <property type="term" value="P:regulation of DNA-templated transcription"/>
    <property type="evidence" value="ECO:0007669"/>
    <property type="project" value="InterPro"/>
</dbReference>
<dbReference type="SMART" id="SM00448">
    <property type="entry name" value="REC"/>
    <property type="match status" value="1"/>
</dbReference>
<keyword evidence="1" id="KW-0597">Phosphoprotein</keyword>
<dbReference type="GO" id="GO:0032993">
    <property type="term" value="C:protein-DNA complex"/>
    <property type="evidence" value="ECO:0007669"/>
    <property type="project" value="TreeGrafter"/>
</dbReference>
<dbReference type="InterPro" id="IPR036388">
    <property type="entry name" value="WH-like_DNA-bd_sf"/>
</dbReference>
<protein>
    <submittedName>
        <fullName evidence="6">XRE family transcriptional regulator</fullName>
    </submittedName>
</protein>
<keyword evidence="2" id="KW-0902">Two-component regulatory system</keyword>
<name>A0A0K0XZK2_9GAMM</name>
<dbReference type="PROSITE" id="PS50110">
    <property type="entry name" value="RESPONSE_REGULATORY"/>
    <property type="match status" value="1"/>
</dbReference>
<dbReference type="CDD" id="cd17624">
    <property type="entry name" value="REC_OmpR_PmrA-like"/>
    <property type="match status" value="1"/>
</dbReference>
<dbReference type="FunFam" id="1.10.10.10:FF:000058">
    <property type="entry name" value="DNA-binding response OmpR family regulator"/>
    <property type="match status" value="1"/>
</dbReference>
<gene>
    <name evidence="6" type="ORF">WM2015_2709</name>
</gene>
<dbReference type="RefSeq" id="WP_049726577.1">
    <property type="nucleotide sequence ID" value="NZ_CP012154.1"/>
</dbReference>
<dbReference type="PANTHER" id="PTHR48111:SF22">
    <property type="entry name" value="REGULATOR OF RPOS"/>
    <property type="match status" value="1"/>
</dbReference>
<dbReference type="Pfam" id="PF00486">
    <property type="entry name" value="Trans_reg_C"/>
    <property type="match status" value="1"/>
</dbReference>
<keyword evidence="5" id="KW-0804">Transcription</keyword>
<dbReference type="FunFam" id="3.40.50.2300:FF:000001">
    <property type="entry name" value="DNA-binding response regulator PhoB"/>
    <property type="match status" value="1"/>
</dbReference>
<evidence type="ECO:0000256" key="2">
    <source>
        <dbReference type="ARBA" id="ARBA00023012"/>
    </source>
</evidence>
<dbReference type="InterPro" id="IPR001789">
    <property type="entry name" value="Sig_transdc_resp-reg_receiver"/>
</dbReference>
<dbReference type="InterPro" id="IPR011006">
    <property type="entry name" value="CheY-like_superfamily"/>
</dbReference>
<evidence type="ECO:0000313" key="7">
    <source>
        <dbReference type="Proteomes" id="UP000066624"/>
    </source>
</evidence>
<dbReference type="SMART" id="SM00862">
    <property type="entry name" value="Trans_reg_C"/>
    <property type="match status" value="1"/>
</dbReference>
<proteinExistence type="predicted"/>
<dbReference type="OrthoDB" id="9802426at2"/>
<evidence type="ECO:0000313" key="6">
    <source>
        <dbReference type="EMBL" id="AKS43067.1"/>
    </source>
</evidence>
<dbReference type="PANTHER" id="PTHR48111">
    <property type="entry name" value="REGULATOR OF RPOS"/>
    <property type="match status" value="1"/>
</dbReference>
<keyword evidence="3" id="KW-0805">Transcription regulation</keyword>
<dbReference type="Gene3D" id="6.10.250.690">
    <property type="match status" value="1"/>
</dbReference>
<dbReference type="AlphaFoldDB" id="A0A0K0XZK2"/>
<dbReference type="Proteomes" id="UP000066624">
    <property type="component" value="Chromosome"/>
</dbReference>
<reference evidence="6 7" key="1">
    <citation type="submission" date="2015-07" db="EMBL/GenBank/DDBJ databases">
        <authorList>
            <person name="Noorani M."/>
        </authorList>
    </citation>
    <scope>NUCLEOTIDE SEQUENCE [LARGE SCALE GENOMIC DNA]</scope>
    <source>
        <strain evidence="6 7">KCTC 42284</strain>
    </source>
</reference>
<dbReference type="PROSITE" id="PS51755">
    <property type="entry name" value="OMPR_PHOB"/>
    <property type="match status" value="1"/>
</dbReference>
<evidence type="ECO:0000256" key="1">
    <source>
        <dbReference type="ARBA" id="ARBA00022553"/>
    </source>
</evidence>
<organism evidence="6 7">
    <name type="scientific">Wenzhouxiangella marina</name>
    <dbReference type="NCBI Taxonomy" id="1579979"/>
    <lineage>
        <taxon>Bacteria</taxon>
        <taxon>Pseudomonadati</taxon>
        <taxon>Pseudomonadota</taxon>
        <taxon>Gammaproteobacteria</taxon>
        <taxon>Chromatiales</taxon>
        <taxon>Wenzhouxiangellaceae</taxon>
        <taxon>Wenzhouxiangella</taxon>
    </lineage>
</organism>
<dbReference type="SUPFAM" id="SSF52172">
    <property type="entry name" value="CheY-like"/>
    <property type="match status" value="1"/>
</dbReference>
<dbReference type="InterPro" id="IPR001867">
    <property type="entry name" value="OmpR/PhoB-type_DNA-bd"/>
</dbReference>
<dbReference type="GO" id="GO:0000156">
    <property type="term" value="F:phosphorelay response regulator activity"/>
    <property type="evidence" value="ECO:0007669"/>
    <property type="project" value="TreeGrafter"/>
</dbReference>
<dbReference type="GO" id="GO:0000976">
    <property type="term" value="F:transcription cis-regulatory region binding"/>
    <property type="evidence" value="ECO:0007669"/>
    <property type="project" value="TreeGrafter"/>
</dbReference>
<keyword evidence="4" id="KW-0238">DNA-binding</keyword>
<dbReference type="PATRIC" id="fig|1579979.3.peg.2769"/>
<accession>A0A0K0XZK2</accession>